<evidence type="ECO:0000256" key="1">
    <source>
        <dbReference type="SAM" id="Phobius"/>
    </source>
</evidence>
<dbReference type="SUPFAM" id="SSF55874">
    <property type="entry name" value="ATPase domain of HSP90 chaperone/DNA topoisomerase II/histidine kinase"/>
    <property type="match status" value="1"/>
</dbReference>
<proteinExistence type="predicted"/>
<dbReference type="Proteomes" id="UP000305760">
    <property type="component" value="Unassembled WGS sequence"/>
</dbReference>
<feature type="transmembrane region" description="Helical" evidence="1">
    <location>
        <begin position="84"/>
        <end position="104"/>
    </location>
</feature>
<dbReference type="Pfam" id="PF06580">
    <property type="entry name" value="His_kinase"/>
    <property type="match status" value="1"/>
</dbReference>
<name>A0A5C4RRJ9_9GAMM</name>
<dbReference type="PANTHER" id="PTHR34220">
    <property type="entry name" value="SENSOR HISTIDINE KINASE YPDA"/>
    <property type="match status" value="1"/>
</dbReference>
<feature type="transmembrane region" description="Helical" evidence="1">
    <location>
        <begin position="48"/>
        <end position="72"/>
    </location>
</feature>
<keyword evidence="3" id="KW-0808">Transferase</keyword>
<keyword evidence="1" id="KW-1133">Transmembrane helix</keyword>
<dbReference type="EMBL" id="SMDR01000002">
    <property type="protein sequence ID" value="TNJ33594.1"/>
    <property type="molecule type" value="Genomic_DNA"/>
</dbReference>
<dbReference type="AlphaFoldDB" id="A0A5C4RRJ9"/>
<keyword evidence="3" id="KW-0418">Kinase</keyword>
<organism evidence="3 4">
    <name type="scientific">Arenimonas terrae</name>
    <dbReference type="NCBI Taxonomy" id="2546226"/>
    <lineage>
        <taxon>Bacteria</taxon>
        <taxon>Pseudomonadati</taxon>
        <taxon>Pseudomonadota</taxon>
        <taxon>Gammaproteobacteria</taxon>
        <taxon>Lysobacterales</taxon>
        <taxon>Lysobacteraceae</taxon>
        <taxon>Arenimonas</taxon>
    </lineage>
</organism>
<evidence type="ECO:0000259" key="2">
    <source>
        <dbReference type="Pfam" id="PF06580"/>
    </source>
</evidence>
<keyword evidence="1" id="KW-0812">Transmembrane</keyword>
<accession>A0A5C4RRJ9</accession>
<keyword evidence="4" id="KW-1185">Reference proteome</keyword>
<keyword evidence="1" id="KW-0472">Membrane</keyword>
<dbReference type="OrthoDB" id="2514702at2"/>
<dbReference type="GO" id="GO:0000155">
    <property type="term" value="F:phosphorelay sensor kinase activity"/>
    <property type="evidence" value="ECO:0007669"/>
    <property type="project" value="InterPro"/>
</dbReference>
<evidence type="ECO:0000313" key="4">
    <source>
        <dbReference type="Proteomes" id="UP000305760"/>
    </source>
</evidence>
<feature type="transmembrane region" description="Helical" evidence="1">
    <location>
        <begin position="21"/>
        <end position="42"/>
    </location>
</feature>
<dbReference type="GO" id="GO:0016020">
    <property type="term" value="C:membrane"/>
    <property type="evidence" value="ECO:0007669"/>
    <property type="project" value="InterPro"/>
</dbReference>
<dbReference type="Gene3D" id="3.30.565.10">
    <property type="entry name" value="Histidine kinase-like ATPase, C-terminal domain"/>
    <property type="match status" value="1"/>
</dbReference>
<dbReference type="InterPro" id="IPR036890">
    <property type="entry name" value="HATPase_C_sf"/>
</dbReference>
<feature type="transmembrane region" description="Helical" evidence="1">
    <location>
        <begin position="124"/>
        <end position="144"/>
    </location>
</feature>
<reference evidence="3 4" key="1">
    <citation type="submission" date="2019-03" db="EMBL/GenBank/DDBJ databases">
        <title>Arenimonas daejeonensis sp. nov., isolated from compost.</title>
        <authorList>
            <person name="Jeon C.O."/>
        </authorList>
    </citation>
    <scope>NUCLEOTIDE SEQUENCE [LARGE SCALE GENOMIC DNA]</scope>
    <source>
        <strain evidence="3 4">R29</strain>
    </source>
</reference>
<comment type="caution">
    <text evidence="3">The sequence shown here is derived from an EMBL/GenBank/DDBJ whole genome shotgun (WGS) entry which is preliminary data.</text>
</comment>
<dbReference type="RefSeq" id="WP_139448160.1">
    <property type="nucleotide sequence ID" value="NZ_SMDR01000002.1"/>
</dbReference>
<dbReference type="PANTHER" id="PTHR34220:SF7">
    <property type="entry name" value="SENSOR HISTIDINE KINASE YPDA"/>
    <property type="match status" value="1"/>
</dbReference>
<protein>
    <submittedName>
        <fullName evidence="3">Sensor histidine kinase</fullName>
    </submittedName>
</protein>
<gene>
    <name evidence="3" type="ORF">E1B00_09605</name>
</gene>
<evidence type="ECO:0000313" key="3">
    <source>
        <dbReference type="EMBL" id="TNJ33594.1"/>
    </source>
</evidence>
<dbReference type="InterPro" id="IPR050640">
    <property type="entry name" value="Bact_2-comp_sensor_kinase"/>
</dbReference>
<sequence length="345" mass="37531">MTSQTPPSPSMRPLDALWRPVALAWIVAAGEGLAGVLALAPGLVEDRWLYFAVTSLWVQWVSLSTLGVLYAARGLLGAIPPVTVGAIALVVALLFCWLLTWAARSYYGPIAGPEAIDWPRLARLASGITLVVGFLGLAIFDNYWRGQRHALNARQAQLEALQARIRPHFLFNTLNTGAALVHARPGEAERLLLDLADLFRAALSGPREIPLADELALARRYLEIEALRFGPRLRLRWDLPEQIPEVLVPTLSIQPLVENAIRHGVEPSGEGGAVDVSVTLEPSVVRIVIRNDLPAGGHRPANGHHVGLLSSRERILALSQGRGRLDTEVVDGRYVATITLPRHTA</sequence>
<dbReference type="InterPro" id="IPR010559">
    <property type="entry name" value="Sig_transdc_His_kin_internal"/>
</dbReference>
<feature type="domain" description="Signal transduction histidine kinase internal region" evidence="2">
    <location>
        <begin position="156"/>
        <end position="233"/>
    </location>
</feature>